<evidence type="ECO:0000313" key="5">
    <source>
        <dbReference type="EMBL" id="RMD77338.1"/>
    </source>
</evidence>
<comment type="similarity">
    <text evidence="1">Belongs to the ParB family.</text>
</comment>
<dbReference type="InterPro" id="IPR041468">
    <property type="entry name" value="HTH_ParB/Spo0J"/>
</dbReference>
<dbReference type="SUPFAM" id="SSF110849">
    <property type="entry name" value="ParB/Sulfiredoxin"/>
    <property type="match status" value="1"/>
</dbReference>
<dbReference type="GO" id="GO:0007059">
    <property type="term" value="P:chromosome segregation"/>
    <property type="evidence" value="ECO:0007669"/>
    <property type="project" value="UniProtKB-KW"/>
</dbReference>
<protein>
    <submittedName>
        <fullName evidence="5">ParB/RepB/Spo0J family partition protein</fullName>
    </submittedName>
</protein>
<organism evidence="5 6">
    <name type="scientific">Candidatus Dojkabacteria bacterium</name>
    <dbReference type="NCBI Taxonomy" id="2099670"/>
    <lineage>
        <taxon>Bacteria</taxon>
        <taxon>Candidatus Dojkabacteria</taxon>
    </lineage>
</organism>
<dbReference type="InterPro" id="IPR036086">
    <property type="entry name" value="ParB/Sulfiredoxin_sf"/>
</dbReference>
<dbReference type="Gene3D" id="1.10.10.2830">
    <property type="match status" value="1"/>
</dbReference>
<dbReference type="Pfam" id="PF17762">
    <property type="entry name" value="HTH_ParB"/>
    <property type="match status" value="1"/>
</dbReference>
<dbReference type="AlphaFoldDB" id="A0A3M0Z5C6"/>
<dbReference type="PANTHER" id="PTHR33375">
    <property type="entry name" value="CHROMOSOME-PARTITIONING PROTEIN PARB-RELATED"/>
    <property type="match status" value="1"/>
</dbReference>
<dbReference type="Proteomes" id="UP000269410">
    <property type="component" value="Unassembled WGS sequence"/>
</dbReference>
<dbReference type="EMBL" id="RFKV01000043">
    <property type="protein sequence ID" value="RMD77338.1"/>
    <property type="molecule type" value="Genomic_DNA"/>
</dbReference>
<gene>
    <name evidence="5" type="ORF">D6810_01230</name>
</gene>
<dbReference type="CDD" id="cd16393">
    <property type="entry name" value="SPO0J_N"/>
    <property type="match status" value="1"/>
</dbReference>
<accession>A0A3M0Z5C6</accession>
<dbReference type="InterPro" id="IPR057240">
    <property type="entry name" value="ParB_dimer_C"/>
</dbReference>
<dbReference type="Pfam" id="PF23552">
    <property type="entry name" value="ParB_C"/>
    <property type="match status" value="1"/>
</dbReference>
<dbReference type="NCBIfam" id="TIGR00180">
    <property type="entry name" value="parB_part"/>
    <property type="match status" value="1"/>
</dbReference>
<dbReference type="FunFam" id="1.10.10.2830:FF:000001">
    <property type="entry name" value="Chromosome partitioning protein ParB"/>
    <property type="match status" value="1"/>
</dbReference>
<comment type="caution">
    <text evidence="5">The sequence shown here is derived from an EMBL/GenBank/DDBJ whole genome shotgun (WGS) entry which is preliminary data.</text>
</comment>
<dbReference type="InterPro" id="IPR004437">
    <property type="entry name" value="ParB/RepB/Spo0J"/>
</dbReference>
<dbReference type="SMART" id="SM00470">
    <property type="entry name" value="ParB"/>
    <property type="match status" value="1"/>
</dbReference>
<reference evidence="5 6" key="1">
    <citation type="submission" date="2018-10" db="EMBL/GenBank/DDBJ databases">
        <title>Thermophilic Lithotrophy and Phototrophy in an Intertidal, Iron-rich, Geothermal Spring.</title>
        <authorList>
            <person name="Ward L.M."/>
            <person name="Idei A."/>
            <person name="Nakagawa M."/>
            <person name="Ueno Y."/>
            <person name="Fischer W."/>
            <person name="Mcglynn S.E."/>
        </authorList>
    </citation>
    <scope>NUCLEOTIDE SEQUENCE [LARGE SCALE GENOMIC DNA]</scope>
    <source>
        <strain evidence="5">J137</strain>
    </source>
</reference>
<dbReference type="InterPro" id="IPR003115">
    <property type="entry name" value="ParB_N"/>
</dbReference>
<evidence type="ECO:0000256" key="1">
    <source>
        <dbReference type="ARBA" id="ARBA00006295"/>
    </source>
</evidence>
<dbReference type="Pfam" id="PF02195">
    <property type="entry name" value="ParB_N"/>
    <property type="match status" value="1"/>
</dbReference>
<name>A0A3M0Z5C6_9BACT</name>
<keyword evidence="3" id="KW-0238">DNA-binding</keyword>
<keyword evidence="2" id="KW-0159">Chromosome partition</keyword>
<dbReference type="PANTHER" id="PTHR33375:SF1">
    <property type="entry name" value="CHROMOSOME-PARTITIONING PROTEIN PARB-RELATED"/>
    <property type="match status" value="1"/>
</dbReference>
<evidence type="ECO:0000256" key="3">
    <source>
        <dbReference type="ARBA" id="ARBA00023125"/>
    </source>
</evidence>
<dbReference type="GO" id="GO:0005694">
    <property type="term" value="C:chromosome"/>
    <property type="evidence" value="ECO:0007669"/>
    <property type="project" value="TreeGrafter"/>
</dbReference>
<dbReference type="InterPro" id="IPR050336">
    <property type="entry name" value="Chromosome_partition/occlusion"/>
</dbReference>
<dbReference type="GO" id="GO:0003677">
    <property type="term" value="F:DNA binding"/>
    <property type="evidence" value="ECO:0007669"/>
    <property type="project" value="UniProtKB-KW"/>
</dbReference>
<evidence type="ECO:0000259" key="4">
    <source>
        <dbReference type="SMART" id="SM00470"/>
    </source>
</evidence>
<evidence type="ECO:0000256" key="2">
    <source>
        <dbReference type="ARBA" id="ARBA00022829"/>
    </source>
</evidence>
<feature type="domain" description="ParB-like N-terminal" evidence="4">
    <location>
        <begin position="31"/>
        <end position="121"/>
    </location>
</feature>
<dbReference type="SUPFAM" id="SSF109709">
    <property type="entry name" value="KorB DNA-binding domain-like"/>
    <property type="match status" value="1"/>
</dbReference>
<proteinExistence type="inferred from homology"/>
<dbReference type="FunFam" id="3.90.1530.30:FF:000001">
    <property type="entry name" value="Chromosome partitioning protein ParB"/>
    <property type="match status" value="1"/>
</dbReference>
<sequence>MSKVSSLGRGLSALIKSEQDITTNITNGYIPKLPVNLIKPNRYQPRIEIKPESLVELADSIREHGIIEPLIVTKINDKEYELIAGERRLRAAKLAGFEFVPVVVKESTPQQMLEIAIVENVQRSDLNPLEEAMAFEQLVKIFGQTHEEISKKVGISRPAVANKLRLLTLPEEVKRCLLEQKISEGHARALLGLSSEDQIVATLKVVIRNHLSVRAVEELVRRINKGKTKPKRVNSILIDEKTIEAEKILREKFGEKVSISRSSKGGKITIPFEDDEELENILDKIVTI</sequence>
<dbReference type="GO" id="GO:0045881">
    <property type="term" value="P:positive regulation of sporulation resulting in formation of a cellular spore"/>
    <property type="evidence" value="ECO:0007669"/>
    <property type="project" value="TreeGrafter"/>
</dbReference>
<evidence type="ECO:0000313" key="6">
    <source>
        <dbReference type="Proteomes" id="UP000269410"/>
    </source>
</evidence>
<dbReference type="Gene3D" id="3.90.1530.30">
    <property type="match status" value="1"/>
</dbReference>